<proteinExistence type="predicted"/>
<comment type="caution">
    <text evidence="3">The sequence shown here is derived from an EMBL/GenBank/DDBJ whole genome shotgun (WGS) entry which is preliminary data.</text>
</comment>
<feature type="transmembrane region" description="Helical" evidence="1">
    <location>
        <begin position="123"/>
        <end position="142"/>
    </location>
</feature>
<dbReference type="AlphaFoldDB" id="A0A370GS27"/>
<dbReference type="Proteomes" id="UP000255355">
    <property type="component" value="Unassembled WGS sequence"/>
</dbReference>
<accession>A0A370GS27</accession>
<evidence type="ECO:0000259" key="2">
    <source>
        <dbReference type="Pfam" id="PF02517"/>
    </source>
</evidence>
<evidence type="ECO:0000256" key="1">
    <source>
        <dbReference type="SAM" id="Phobius"/>
    </source>
</evidence>
<dbReference type="GO" id="GO:0004175">
    <property type="term" value="F:endopeptidase activity"/>
    <property type="evidence" value="ECO:0007669"/>
    <property type="project" value="UniProtKB-ARBA"/>
</dbReference>
<dbReference type="PANTHER" id="PTHR39430">
    <property type="entry name" value="MEMBRANE-ASSOCIATED PROTEASE-RELATED"/>
    <property type="match status" value="1"/>
</dbReference>
<keyword evidence="1" id="KW-0812">Transmembrane</keyword>
<dbReference type="RefSeq" id="WP_068030919.1">
    <property type="nucleotide sequence ID" value="NZ_QQAZ01000016.1"/>
</dbReference>
<gene>
    <name evidence="3" type="ORF">DFR68_116133</name>
</gene>
<feature type="transmembrane region" description="Helical" evidence="1">
    <location>
        <begin position="163"/>
        <end position="187"/>
    </location>
</feature>
<keyword evidence="1" id="KW-0472">Membrane</keyword>
<organism evidence="3 4">
    <name type="scientific">Nocardia mexicana</name>
    <dbReference type="NCBI Taxonomy" id="279262"/>
    <lineage>
        <taxon>Bacteria</taxon>
        <taxon>Bacillati</taxon>
        <taxon>Actinomycetota</taxon>
        <taxon>Actinomycetes</taxon>
        <taxon>Mycobacteriales</taxon>
        <taxon>Nocardiaceae</taxon>
        <taxon>Nocardia</taxon>
    </lineage>
</organism>
<feature type="transmembrane region" description="Helical" evidence="1">
    <location>
        <begin position="93"/>
        <end position="117"/>
    </location>
</feature>
<name>A0A370GS27_9NOCA</name>
<protein>
    <recommendedName>
        <fullName evidence="2">CAAX prenyl protease 2/Lysostaphin resistance protein A-like domain-containing protein</fullName>
    </recommendedName>
</protein>
<dbReference type="STRING" id="1210089.GCA_001613165_07333"/>
<dbReference type="EMBL" id="QQAZ01000016">
    <property type="protein sequence ID" value="RDI44743.1"/>
    <property type="molecule type" value="Genomic_DNA"/>
</dbReference>
<dbReference type="OrthoDB" id="6059004at2"/>
<dbReference type="Pfam" id="PF02517">
    <property type="entry name" value="Rce1-like"/>
    <property type="match status" value="1"/>
</dbReference>
<reference evidence="3 4" key="1">
    <citation type="submission" date="2018-07" db="EMBL/GenBank/DDBJ databases">
        <title>Genomic Encyclopedia of Type Strains, Phase IV (KMG-IV): sequencing the most valuable type-strain genomes for metagenomic binning, comparative biology and taxonomic classification.</title>
        <authorList>
            <person name="Goeker M."/>
        </authorList>
    </citation>
    <scope>NUCLEOTIDE SEQUENCE [LARGE SCALE GENOMIC DNA]</scope>
    <source>
        <strain evidence="3 4">DSM 44952</strain>
    </source>
</reference>
<keyword evidence="1" id="KW-1133">Transmembrane helix</keyword>
<feature type="transmembrane region" description="Helical" evidence="1">
    <location>
        <begin position="244"/>
        <end position="266"/>
    </location>
</feature>
<sequence>MTVRGERSQIRTSWWVGPLIVVVAVAVWWRLTGDGLSAVTGSDYSRSLHIVRALAATAFTLPLLYVVRRYVDRRAWSWADFGLTPLRSGWRPFLFGVACWAVPAGITTVVVLSLGWARISVRGPVPGLIGTVALLTVLVLLLEPIPEEMAYRGYLLSALGERYSTWVAVVGQAALFTLWGTVLLGWVDPNRVVLLFTFGTLLGALRVTTGSLWPCLGFHTAFQVCAQYLGNQNWGHTTVDDPDYALIGLAFVLVPFVTTAALLWIIRRRRTRGSVPYPHPPGRPSSGSKPLP</sequence>
<evidence type="ECO:0000313" key="4">
    <source>
        <dbReference type="Proteomes" id="UP000255355"/>
    </source>
</evidence>
<dbReference type="GO" id="GO:0080120">
    <property type="term" value="P:CAAX-box protein maturation"/>
    <property type="evidence" value="ECO:0007669"/>
    <property type="project" value="UniProtKB-ARBA"/>
</dbReference>
<feature type="domain" description="CAAX prenyl protease 2/Lysostaphin resistance protein A-like" evidence="2">
    <location>
        <begin position="132"/>
        <end position="223"/>
    </location>
</feature>
<keyword evidence="4" id="KW-1185">Reference proteome</keyword>
<dbReference type="InterPro" id="IPR003675">
    <property type="entry name" value="Rce1/LyrA-like_dom"/>
</dbReference>
<evidence type="ECO:0000313" key="3">
    <source>
        <dbReference type="EMBL" id="RDI44743.1"/>
    </source>
</evidence>
<feature type="transmembrane region" description="Helical" evidence="1">
    <location>
        <begin position="12"/>
        <end position="29"/>
    </location>
</feature>
<dbReference type="PANTHER" id="PTHR39430:SF1">
    <property type="entry name" value="PROTEASE"/>
    <property type="match status" value="1"/>
</dbReference>